<evidence type="ECO:0000313" key="1">
    <source>
        <dbReference type="EMBL" id="ACS34646.1"/>
    </source>
</evidence>
<dbReference type="EMBL" id="CP001398">
    <property type="protein sequence ID" value="ACS34646.1"/>
    <property type="molecule type" value="Genomic_DNA"/>
</dbReference>
<evidence type="ECO:0000313" key="2">
    <source>
        <dbReference type="Proteomes" id="UP000001488"/>
    </source>
</evidence>
<dbReference type="HOGENOM" id="CLU_1792222_0_0_2"/>
<dbReference type="AlphaFoldDB" id="C5A2Y5"/>
<organism evidence="1 2">
    <name type="scientific">Thermococcus gammatolerans (strain DSM 15229 / JCM 11827 / EJ3)</name>
    <dbReference type="NCBI Taxonomy" id="593117"/>
    <lineage>
        <taxon>Archaea</taxon>
        <taxon>Methanobacteriati</taxon>
        <taxon>Methanobacteriota</taxon>
        <taxon>Thermococci</taxon>
        <taxon>Thermococcales</taxon>
        <taxon>Thermococcaceae</taxon>
        <taxon>Thermococcus</taxon>
    </lineage>
</organism>
<accession>C5A2Y5</accession>
<protein>
    <submittedName>
        <fullName evidence="1">Uncharacterized protein</fullName>
    </submittedName>
</protein>
<dbReference type="STRING" id="593117.TGAM_2144"/>
<dbReference type="GeneID" id="7987106"/>
<sequence length="144" mass="17249">MSDLEDTNNKNDEFREGFEDKNLLILTNSYPDEDNRHYGGIFVKKQVRYLARYFNEIYVISPQPYGSNRNLRDYEHDNVRVYYPRFFHLPVEFFRKRLGDNLTCLAVYLWQYQYEKKLKTFVSNLKRDCCVGKIVTYQGGINSG</sequence>
<keyword evidence="2" id="KW-1185">Reference proteome</keyword>
<dbReference type="OrthoDB" id="132546at2157"/>
<dbReference type="RefSeq" id="WP_015859749.1">
    <property type="nucleotide sequence ID" value="NC_012804.1"/>
</dbReference>
<dbReference type="PaxDb" id="593117-TGAM_2144"/>
<dbReference type="Proteomes" id="UP000001488">
    <property type="component" value="Chromosome"/>
</dbReference>
<name>C5A2Y5_THEGJ</name>
<dbReference type="CAZy" id="GT4">
    <property type="family name" value="Glycosyltransferase Family 4"/>
</dbReference>
<reference evidence="1 2" key="1">
    <citation type="journal article" date="2007" name="Genome Biol.">
        <title>Genome analysis and genome-wide proteomics of Thermococcus gammatolerans, the most radioresistant organism known amongst the Archaea.</title>
        <authorList>
            <person name="Zivanovic Y."/>
            <person name="Armengaud J."/>
            <person name="Lagorce A."/>
            <person name="Leplat C."/>
            <person name="Guerin P."/>
            <person name="Dutertre M."/>
            <person name="Anthouard V."/>
            <person name="Forterre P."/>
            <person name="Wincker P."/>
            <person name="Confalonieri F."/>
        </authorList>
    </citation>
    <scope>NUCLEOTIDE SEQUENCE [LARGE SCALE GENOMIC DNA]</scope>
    <source>
        <strain evidence="2">DSM 15229 / JCM 11827 / EJ3</strain>
    </source>
</reference>
<proteinExistence type="predicted"/>
<gene>
    <name evidence="1" type="ordered locus">TGAM_2144</name>
</gene>
<dbReference type="KEGG" id="tga:TGAM_2144"/>